<proteinExistence type="predicted"/>
<keyword evidence="2" id="KW-1185">Reference proteome</keyword>
<reference evidence="2" key="1">
    <citation type="journal article" date="2023" name="Nat. Plants">
        <title>Single-cell RNA sequencing provides a high-resolution roadmap for understanding the multicellular compartmentation of specialized metabolism.</title>
        <authorList>
            <person name="Sun S."/>
            <person name="Shen X."/>
            <person name="Li Y."/>
            <person name="Li Y."/>
            <person name="Wang S."/>
            <person name="Li R."/>
            <person name="Zhang H."/>
            <person name="Shen G."/>
            <person name="Guo B."/>
            <person name="Wei J."/>
            <person name="Xu J."/>
            <person name="St-Pierre B."/>
            <person name="Chen S."/>
            <person name="Sun C."/>
        </authorList>
    </citation>
    <scope>NUCLEOTIDE SEQUENCE [LARGE SCALE GENOMIC DNA]</scope>
</reference>
<name>A0ACC0BDK3_CATRO</name>
<dbReference type="Proteomes" id="UP001060085">
    <property type="component" value="Linkage Group LG03"/>
</dbReference>
<organism evidence="1 2">
    <name type="scientific">Catharanthus roseus</name>
    <name type="common">Madagascar periwinkle</name>
    <name type="synonym">Vinca rosea</name>
    <dbReference type="NCBI Taxonomy" id="4058"/>
    <lineage>
        <taxon>Eukaryota</taxon>
        <taxon>Viridiplantae</taxon>
        <taxon>Streptophyta</taxon>
        <taxon>Embryophyta</taxon>
        <taxon>Tracheophyta</taxon>
        <taxon>Spermatophyta</taxon>
        <taxon>Magnoliopsida</taxon>
        <taxon>eudicotyledons</taxon>
        <taxon>Gunneridae</taxon>
        <taxon>Pentapetalae</taxon>
        <taxon>asterids</taxon>
        <taxon>lamiids</taxon>
        <taxon>Gentianales</taxon>
        <taxon>Apocynaceae</taxon>
        <taxon>Rauvolfioideae</taxon>
        <taxon>Vinceae</taxon>
        <taxon>Catharanthinae</taxon>
        <taxon>Catharanthus</taxon>
    </lineage>
</organism>
<sequence length="175" mass="19327">MEAKSKQEDYQSKLARDMHSFHHGSGNGSMLMCWKQKVQSPPLEESPKHKGGNIIIDSGTTNTYLPSDVYTNIEKAVRNTINSNNTTKDPLGIFSLCYSSLKDSNIPSITFHFKGADVLLKPLNTFVKTSASSSCLAFISTTDLPIYGNVAQMNFLVGYDLVKETISFKDSDCTK</sequence>
<dbReference type="EMBL" id="CM044703">
    <property type="protein sequence ID" value="KAI5670710.1"/>
    <property type="molecule type" value="Genomic_DNA"/>
</dbReference>
<comment type="caution">
    <text evidence="1">The sequence shown here is derived from an EMBL/GenBank/DDBJ whole genome shotgun (WGS) entry which is preliminary data.</text>
</comment>
<evidence type="ECO:0000313" key="2">
    <source>
        <dbReference type="Proteomes" id="UP001060085"/>
    </source>
</evidence>
<gene>
    <name evidence="1" type="ORF">M9H77_11074</name>
</gene>
<evidence type="ECO:0000313" key="1">
    <source>
        <dbReference type="EMBL" id="KAI5670710.1"/>
    </source>
</evidence>
<protein>
    <submittedName>
        <fullName evidence="1">Uncharacterized protein</fullName>
    </submittedName>
</protein>
<accession>A0ACC0BDK3</accession>